<proteinExistence type="predicted"/>
<keyword evidence="1" id="KW-0812">Transmembrane</keyword>
<keyword evidence="1" id="KW-0472">Membrane</keyword>
<keyword evidence="1" id="KW-1133">Transmembrane helix</keyword>
<name>A0A5B9NFZ5_9CAUD</name>
<feature type="transmembrane region" description="Helical" evidence="1">
    <location>
        <begin position="12"/>
        <end position="34"/>
    </location>
</feature>
<gene>
    <name evidence="2" type="ORF">KAALPHA_100</name>
</gene>
<dbReference type="EMBL" id="MN013084">
    <property type="protein sequence ID" value="QEG13137.1"/>
    <property type="molecule type" value="Genomic_DNA"/>
</dbReference>
<evidence type="ECO:0000256" key="1">
    <source>
        <dbReference type="SAM" id="Phobius"/>
    </source>
</evidence>
<feature type="transmembrane region" description="Helical" evidence="1">
    <location>
        <begin position="46"/>
        <end position="66"/>
    </location>
</feature>
<evidence type="ECO:0000313" key="3">
    <source>
        <dbReference type="Proteomes" id="UP000325316"/>
    </source>
</evidence>
<dbReference type="Proteomes" id="UP000325316">
    <property type="component" value="Segment"/>
</dbReference>
<accession>A0A5B9NFZ5</accession>
<organism evidence="2 3">
    <name type="scientific">Klebsiella phage vB_KaeM_KaAlpha</name>
    <dbReference type="NCBI Taxonomy" id="2591367"/>
    <lineage>
        <taxon>Viruses</taxon>
        <taxon>Duplodnaviria</taxon>
        <taxon>Heunggongvirae</taxon>
        <taxon>Uroviricota</taxon>
        <taxon>Caudoviricetes</taxon>
        <taxon>Pantevenvirales</taxon>
        <taxon>Straboviridae</taxon>
        <taxon>Tevenvirinae</taxon>
        <taxon>Karamvirus</taxon>
        <taxon>Karamvirus pg7</taxon>
    </lineage>
</organism>
<protein>
    <submittedName>
        <fullName evidence="2">Uncharacterized protein</fullName>
    </submittedName>
</protein>
<evidence type="ECO:0000313" key="2">
    <source>
        <dbReference type="EMBL" id="QEG13137.1"/>
    </source>
</evidence>
<sequence length="86" mass="10212">MIMVTLLLAQLWWIMPVFIVLVYLAVGWLITNALVKRGFIETPFNYLFSIILWLPVGVIQVIWRILSWLLMQPKLFAERQLEKHSK</sequence>
<reference evidence="2 3" key="1">
    <citation type="submission" date="2019-04" db="EMBL/GenBank/DDBJ databases">
        <authorList>
            <person name="Anderson K.J."/>
            <person name="Thurgood T.L."/>
            <person name="Sharma R."/>
            <person name="Arens D.K."/>
            <person name="Kruger J.L."/>
            <person name="Thompson D.W."/>
            <person name="Casjens S."/>
            <person name="Grose J.H."/>
        </authorList>
    </citation>
    <scope>NUCLEOTIDE SEQUENCE [LARGE SCALE GENOMIC DNA]</scope>
</reference>